<evidence type="ECO:0000313" key="2">
    <source>
        <dbReference type="EMBL" id="CAH4031226.1"/>
    </source>
</evidence>
<reference evidence="2" key="1">
    <citation type="submission" date="2022-05" db="EMBL/GenBank/DDBJ databases">
        <authorList>
            <person name="Okamura Y."/>
        </authorList>
    </citation>
    <scope>NUCLEOTIDE SEQUENCE</scope>
</reference>
<keyword evidence="3" id="KW-1185">Reference proteome</keyword>
<evidence type="ECO:0000313" key="3">
    <source>
        <dbReference type="Proteomes" id="UP001152562"/>
    </source>
</evidence>
<protein>
    <submittedName>
        <fullName evidence="2">Uncharacterized protein</fullName>
    </submittedName>
</protein>
<organism evidence="2 3">
    <name type="scientific">Pieris brassicae</name>
    <name type="common">White butterfly</name>
    <name type="synonym">Large white butterfly</name>
    <dbReference type="NCBI Taxonomy" id="7116"/>
    <lineage>
        <taxon>Eukaryota</taxon>
        <taxon>Metazoa</taxon>
        <taxon>Ecdysozoa</taxon>
        <taxon>Arthropoda</taxon>
        <taxon>Hexapoda</taxon>
        <taxon>Insecta</taxon>
        <taxon>Pterygota</taxon>
        <taxon>Neoptera</taxon>
        <taxon>Endopterygota</taxon>
        <taxon>Lepidoptera</taxon>
        <taxon>Glossata</taxon>
        <taxon>Ditrysia</taxon>
        <taxon>Papilionoidea</taxon>
        <taxon>Pieridae</taxon>
        <taxon>Pierinae</taxon>
        <taxon>Pieris</taxon>
    </lineage>
</organism>
<proteinExistence type="predicted"/>
<comment type="caution">
    <text evidence="2">The sequence shown here is derived from an EMBL/GenBank/DDBJ whole genome shotgun (WGS) entry which is preliminary data.</text>
</comment>
<evidence type="ECO:0000256" key="1">
    <source>
        <dbReference type="SAM" id="MobiDB-lite"/>
    </source>
</evidence>
<sequence>MSTLKGKSVEVLGSPRECGSVNARWLGLILSSSWQSLVRAKHTTPNSLRVSHLVSPQQPIKSREHGTSAVSDIS</sequence>
<feature type="region of interest" description="Disordered" evidence="1">
    <location>
        <begin position="51"/>
        <end position="74"/>
    </location>
</feature>
<feature type="compositionally biased region" description="Polar residues" evidence="1">
    <location>
        <begin position="51"/>
        <end position="60"/>
    </location>
</feature>
<gene>
    <name evidence="2" type="ORF">PIBRA_LOCUS7775</name>
</gene>
<name>A0A9P0TGF9_PIEBR</name>
<dbReference type="EMBL" id="CALOZG010000013">
    <property type="protein sequence ID" value="CAH4031226.1"/>
    <property type="molecule type" value="Genomic_DNA"/>
</dbReference>
<dbReference type="AlphaFoldDB" id="A0A9P0TGF9"/>
<dbReference type="Proteomes" id="UP001152562">
    <property type="component" value="Unassembled WGS sequence"/>
</dbReference>
<accession>A0A9P0TGF9</accession>